<dbReference type="GO" id="GO:0071973">
    <property type="term" value="P:bacterial-type flagellum-dependent cell motility"/>
    <property type="evidence" value="ECO:0007669"/>
    <property type="project" value="InterPro"/>
</dbReference>
<keyword evidence="5 10" id="KW-0145">Chemotaxis</keyword>
<evidence type="ECO:0000313" key="12">
    <source>
        <dbReference type="Proteomes" id="UP000823937"/>
    </source>
</evidence>
<keyword evidence="11" id="KW-0969">Cilium</keyword>
<comment type="caution">
    <text evidence="11">The sequence shown here is derived from an EMBL/GenBank/DDBJ whole genome shotgun (WGS) entry which is preliminary data.</text>
</comment>
<evidence type="ECO:0000313" key="11">
    <source>
        <dbReference type="EMBL" id="HIV75774.1"/>
    </source>
</evidence>
<dbReference type="GO" id="GO:0006935">
    <property type="term" value="P:chemotaxis"/>
    <property type="evidence" value="ECO:0007669"/>
    <property type="project" value="UniProtKB-KW"/>
</dbReference>
<comment type="similarity">
    <text evidence="3 10">Belongs to the FliL family.</text>
</comment>
<keyword evidence="11" id="KW-0282">Flagellum</keyword>
<evidence type="ECO:0000256" key="9">
    <source>
        <dbReference type="ARBA" id="ARBA00023136"/>
    </source>
</evidence>
<evidence type="ECO:0000256" key="8">
    <source>
        <dbReference type="ARBA" id="ARBA00022989"/>
    </source>
</evidence>
<keyword evidence="11" id="KW-0966">Cell projection</keyword>
<keyword evidence="8 10" id="KW-1133">Transmembrane helix</keyword>
<feature type="transmembrane region" description="Helical" evidence="10">
    <location>
        <begin position="7"/>
        <end position="29"/>
    </location>
</feature>
<keyword evidence="6 10" id="KW-0812">Transmembrane</keyword>
<comment type="subcellular location">
    <subcellularLocation>
        <location evidence="2">Cell membrane</location>
        <topology evidence="2">Single-pass membrane protein</topology>
    </subcellularLocation>
</comment>
<evidence type="ECO:0000256" key="1">
    <source>
        <dbReference type="ARBA" id="ARBA00002254"/>
    </source>
</evidence>
<evidence type="ECO:0000256" key="7">
    <source>
        <dbReference type="ARBA" id="ARBA00022779"/>
    </source>
</evidence>
<reference evidence="11" key="1">
    <citation type="journal article" date="2021" name="PeerJ">
        <title>Extensive microbial diversity within the chicken gut microbiome revealed by metagenomics and culture.</title>
        <authorList>
            <person name="Gilroy R."/>
            <person name="Ravi A."/>
            <person name="Getino M."/>
            <person name="Pursley I."/>
            <person name="Horton D.L."/>
            <person name="Alikhan N.F."/>
            <person name="Baker D."/>
            <person name="Gharbi K."/>
            <person name="Hall N."/>
            <person name="Watson M."/>
            <person name="Adriaenssens E.M."/>
            <person name="Foster-Nyarko E."/>
            <person name="Jarju S."/>
            <person name="Secka A."/>
            <person name="Antonio M."/>
            <person name="Oren A."/>
            <person name="Chaudhuri R.R."/>
            <person name="La Ragione R."/>
            <person name="Hildebrand F."/>
            <person name="Pallen M.J."/>
        </authorList>
    </citation>
    <scope>NUCLEOTIDE SEQUENCE</scope>
    <source>
        <strain evidence="11">CHK169-2315</strain>
    </source>
</reference>
<proteinExistence type="inferred from homology"/>
<protein>
    <recommendedName>
        <fullName evidence="10">Flagellar protein FliL</fullName>
    </recommendedName>
</protein>
<name>A0A9D1TKS6_9BACI</name>
<accession>A0A9D1TKS6</accession>
<evidence type="ECO:0000256" key="2">
    <source>
        <dbReference type="ARBA" id="ARBA00004162"/>
    </source>
</evidence>
<reference evidence="11" key="2">
    <citation type="submission" date="2021-04" db="EMBL/GenBank/DDBJ databases">
        <authorList>
            <person name="Gilroy R."/>
        </authorList>
    </citation>
    <scope>NUCLEOTIDE SEQUENCE</scope>
    <source>
        <strain evidence="11">CHK169-2315</strain>
    </source>
</reference>
<evidence type="ECO:0000256" key="5">
    <source>
        <dbReference type="ARBA" id="ARBA00022500"/>
    </source>
</evidence>
<sequence length="139" mass="15826">MSKVLKITAISVASLLAIAMITVVVVLYFNNNNIESKELSIDEMNEFSYETPEVTTDLKDGVFVRIQFQLIMDSKASLKEIEKREFQIKNILIKELAVMTEEDFNAGLADLEKVLQQKLNEIMTEGTIKDVYTISKIMQ</sequence>
<dbReference type="AlphaFoldDB" id="A0A9D1TKS6"/>
<evidence type="ECO:0000256" key="4">
    <source>
        <dbReference type="ARBA" id="ARBA00022475"/>
    </source>
</evidence>
<dbReference type="Pfam" id="PF03748">
    <property type="entry name" value="FliL"/>
    <property type="match status" value="1"/>
</dbReference>
<dbReference type="InterPro" id="IPR005503">
    <property type="entry name" value="FliL"/>
</dbReference>
<dbReference type="GO" id="GO:0005886">
    <property type="term" value="C:plasma membrane"/>
    <property type="evidence" value="ECO:0007669"/>
    <property type="project" value="UniProtKB-SubCell"/>
</dbReference>
<dbReference type="GO" id="GO:0009425">
    <property type="term" value="C:bacterial-type flagellum basal body"/>
    <property type="evidence" value="ECO:0007669"/>
    <property type="project" value="InterPro"/>
</dbReference>
<evidence type="ECO:0000256" key="3">
    <source>
        <dbReference type="ARBA" id="ARBA00008281"/>
    </source>
</evidence>
<gene>
    <name evidence="11" type="ORF">H9895_11925</name>
</gene>
<evidence type="ECO:0000256" key="10">
    <source>
        <dbReference type="RuleBase" id="RU364125"/>
    </source>
</evidence>
<dbReference type="Proteomes" id="UP000823937">
    <property type="component" value="Unassembled WGS sequence"/>
</dbReference>
<keyword evidence="4 10" id="KW-1003">Cell membrane</keyword>
<keyword evidence="9 10" id="KW-0472">Membrane</keyword>
<evidence type="ECO:0000256" key="6">
    <source>
        <dbReference type="ARBA" id="ARBA00022692"/>
    </source>
</evidence>
<comment type="function">
    <text evidence="1 10">Controls the rotational direction of flagella during chemotaxis.</text>
</comment>
<organism evidence="11 12">
    <name type="scientific">Candidatus Pseudogracilibacillus intestinigallinarum</name>
    <dbReference type="NCBI Taxonomy" id="2838742"/>
    <lineage>
        <taxon>Bacteria</taxon>
        <taxon>Bacillati</taxon>
        <taxon>Bacillota</taxon>
        <taxon>Bacilli</taxon>
        <taxon>Bacillales</taxon>
        <taxon>Bacillaceae</taxon>
        <taxon>Pseudogracilibacillus</taxon>
    </lineage>
</organism>
<dbReference type="EMBL" id="DXHX01000169">
    <property type="protein sequence ID" value="HIV75774.1"/>
    <property type="molecule type" value="Genomic_DNA"/>
</dbReference>
<keyword evidence="7 10" id="KW-0283">Flagellar rotation</keyword>